<feature type="region of interest" description="Disordered" evidence="1">
    <location>
        <begin position="184"/>
        <end position="252"/>
    </location>
</feature>
<evidence type="ECO:0000313" key="3">
    <source>
        <dbReference type="Proteomes" id="UP000636479"/>
    </source>
</evidence>
<feature type="compositionally biased region" description="Polar residues" evidence="1">
    <location>
        <begin position="229"/>
        <end position="246"/>
    </location>
</feature>
<dbReference type="RefSeq" id="XP_037219441.1">
    <property type="nucleotide sequence ID" value="XM_037363797.1"/>
</dbReference>
<feature type="compositionally biased region" description="Polar residues" evidence="1">
    <location>
        <begin position="298"/>
        <end position="317"/>
    </location>
</feature>
<dbReference type="OrthoDB" id="3243413at2759"/>
<feature type="compositionally biased region" description="Basic and acidic residues" evidence="1">
    <location>
        <begin position="385"/>
        <end position="397"/>
    </location>
</feature>
<dbReference type="Proteomes" id="UP000636479">
    <property type="component" value="Unassembled WGS sequence"/>
</dbReference>
<protein>
    <submittedName>
        <fullName evidence="2">Uncharacterized protein</fullName>
    </submittedName>
</protein>
<feature type="compositionally biased region" description="Polar residues" evidence="1">
    <location>
        <begin position="528"/>
        <end position="542"/>
    </location>
</feature>
<organism evidence="2 3">
    <name type="scientific">Mycena indigotica</name>
    <dbReference type="NCBI Taxonomy" id="2126181"/>
    <lineage>
        <taxon>Eukaryota</taxon>
        <taxon>Fungi</taxon>
        <taxon>Dikarya</taxon>
        <taxon>Basidiomycota</taxon>
        <taxon>Agaricomycotina</taxon>
        <taxon>Agaricomycetes</taxon>
        <taxon>Agaricomycetidae</taxon>
        <taxon>Agaricales</taxon>
        <taxon>Marasmiineae</taxon>
        <taxon>Mycenaceae</taxon>
        <taxon>Mycena</taxon>
    </lineage>
</organism>
<reference evidence="2" key="1">
    <citation type="submission" date="2020-05" db="EMBL/GenBank/DDBJ databases">
        <title>Mycena genomes resolve the evolution of fungal bioluminescence.</title>
        <authorList>
            <person name="Tsai I.J."/>
        </authorList>
    </citation>
    <scope>NUCLEOTIDE SEQUENCE</scope>
    <source>
        <strain evidence="2">171206Taipei</strain>
    </source>
</reference>
<feature type="region of interest" description="Disordered" evidence="1">
    <location>
        <begin position="349"/>
        <end position="565"/>
    </location>
</feature>
<comment type="caution">
    <text evidence="2">The sequence shown here is derived from an EMBL/GenBank/DDBJ whole genome shotgun (WGS) entry which is preliminary data.</text>
</comment>
<feature type="region of interest" description="Disordered" evidence="1">
    <location>
        <begin position="284"/>
        <end position="322"/>
    </location>
</feature>
<feature type="compositionally biased region" description="Polar residues" evidence="1">
    <location>
        <begin position="485"/>
        <end position="494"/>
    </location>
</feature>
<accession>A0A8H6W3D2</accession>
<evidence type="ECO:0000313" key="2">
    <source>
        <dbReference type="EMBL" id="KAF7301441.1"/>
    </source>
</evidence>
<keyword evidence="3" id="KW-1185">Reference proteome</keyword>
<name>A0A8H6W3D2_9AGAR</name>
<gene>
    <name evidence="2" type="ORF">MIND_00709400</name>
</gene>
<dbReference type="AlphaFoldDB" id="A0A8H6W3D2"/>
<feature type="compositionally biased region" description="Basic residues" evidence="1">
    <location>
        <begin position="469"/>
        <end position="478"/>
    </location>
</feature>
<sequence length="565" mass="63595">MPKRIPTPEPGPDEPKYYTVVHPYPPHLDWQLDEDCREFGRWIACCLGGEGNEAYFFALFWKPSARGQVIIEIARDFEFPERLLGEHRWAGFLKKPMGEEHTGKSAIFYSTYNSGRAVQKDGWRKVEVKDSWFRAWRPQSCNMVFPYPLPVWCQVPPEDRTTKPMCRPLPGSVVTPPLPVVVPPPARAVPGSSAWLTQRDTPSAGGRGRGRSNGGAPPLQQRKTERNIPASSTAPWHHTNTPTTRSILPKISPSDASIPAAVRHVLSPRESDNAYIDELYNHEDENDPDLYVPDWERATSSNPLLPANSSRQRTPNLDNDPLTAMCPVTGHGRTCKKGICTERAKMVRRVQHRDAEEKRAKERKEKEHQKRRDKIRAESQAAESKLQEDLDYQRWDENTGISEEQAKWENGDWDGNGWGGDDSSWQPKEAADGQQEETATPSIDEVKDEPVPPAEEQPEQKEETTKVWSTKRKSRKAKVTPDKGTASQAETPSETIREPETISSGPETNKLDWADDVEAMYTPETKTDQPSNATEPATNGEASNKKKGKGGWTRQRARKTAVVNA</sequence>
<dbReference type="EMBL" id="JACAZF010000006">
    <property type="protein sequence ID" value="KAF7301441.1"/>
    <property type="molecule type" value="Genomic_DNA"/>
</dbReference>
<proteinExistence type="predicted"/>
<feature type="compositionally biased region" description="Basic and acidic residues" evidence="1">
    <location>
        <begin position="352"/>
        <end position="370"/>
    </location>
</feature>
<dbReference type="GeneID" id="59346313"/>
<feature type="compositionally biased region" description="Basic residues" evidence="1">
    <location>
        <begin position="545"/>
        <end position="559"/>
    </location>
</feature>
<evidence type="ECO:0000256" key="1">
    <source>
        <dbReference type="SAM" id="MobiDB-lite"/>
    </source>
</evidence>